<feature type="transmembrane region" description="Helical" evidence="7">
    <location>
        <begin position="261"/>
        <end position="286"/>
    </location>
</feature>
<dbReference type="GO" id="GO:0072657">
    <property type="term" value="P:protein localization to membrane"/>
    <property type="evidence" value="ECO:0007669"/>
    <property type="project" value="TreeGrafter"/>
</dbReference>
<feature type="transmembrane region" description="Helical" evidence="7">
    <location>
        <begin position="196"/>
        <end position="218"/>
    </location>
</feature>
<evidence type="ECO:0000256" key="7">
    <source>
        <dbReference type="RuleBase" id="RU363079"/>
    </source>
</evidence>
<keyword evidence="4" id="KW-0732">Signal</keyword>
<dbReference type="PANTHER" id="PTHR10766">
    <property type="entry name" value="TRANSMEMBRANE 9 SUPERFAMILY PROTEIN"/>
    <property type="match status" value="1"/>
</dbReference>
<organism evidence="8 9">
    <name type="scientific">Caulochytrium protostelioides</name>
    <dbReference type="NCBI Taxonomy" id="1555241"/>
    <lineage>
        <taxon>Eukaryota</taxon>
        <taxon>Fungi</taxon>
        <taxon>Fungi incertae sedis</taxon>
        <taxon>Chytridiomycota</taxon>
        <taxon>Chytridiomycota incertae sedis</taxon>
        <taxon>Chytridiomycetes</taxon>
        <taxon>Caulochytriales</taxon>
        <taxon>Caulochytriaceae</taxon>
        <taxon>Caulochytrium</taxon>
    </lineage>
</organism>
<evidence type="ECO:0000256" key="1">
    <source>
        <dbReference type="ARBA" id="ARBA00004141"/>
    </source>
</evidence>
<comment type="subcellular location">
    <subcellularLocation>
        <location evidence="1">Membrane</location>
        <topology evidence="1">Multi-pass membrane protein</topology>
    </subcellularLocation>
</comment>
<dbReference type="GO" id="GO:0016020">
    <property type="term" value="C:membrane"/>
    <property type="evidence" value="ECO:0007669"/>
    <property type="project" value="UniProtKB-SubCell"/>
</dbReference>
<evidence type="ECO:0000256" key="2">
    <source>
        <dbReference type="ARBA" id="ARBA00005227"/>
    </source>
</evidence>
<reference evidence="9" key="1">
    <citation type="journal article" date="2018" name="Nat. Microbiol.">
        <title>Leveraging single-cell genomics to expand the fungal tree of life.</title>
        <authorList>
            <person name="Ahrendt S.R."/>
            <person name="Quandt C.A."/>
            <person name="Ciobanu D."/>
            <person name="Clum A."/>
            <person name="Salamov A."/>
            <person name="Andreopoulos B."/>
            <person name="Cheng J.F."/>
            <person name="Woyke T."/>
            <person name="Pelin A."/>
            <person name="Henrissat B."/>
            <person name="Reynolds N.K."/>
            <person name="Benny G.L."/>
            <person name="Smith M.E."/>
            <person name="James T.Y."/>
            <person name="Grigoriev I.V."/>
        </authorList>
    </citation>
    <scope>NUCLEOTIDE SEQUENCE [LARGE SCALE GENOMIC DNA]</scope>
    <source>
        <strain evidence="9">ATCC 52028</strain>
    </source>
</reference>
<dbReference type="EMBL" id="ML010334">
    <property type="protein sequence ID" value="RKO96122.1"/>
    <property type="molecule type" value="Genomic_DNA"/>
</dbReference>
<evidence type="ECO:0000313" key="9">
    <source>
        <dbReference type="Proteomes" id="UP000268535"/>
    </source>
</evidence>
<feature type="transmembrane region" description="Helical" evidence="7">
    <location>
        <begin position="298"/>
        <end position="320"/>
    </location>
</feature>
<evidence type="ECO:0000256" key="6">
    <source>
        <dbReference type="ARBA" id="ARBA00023136"/>
    </source>
</evidence>
<name>A0A4P9WTV4_9FUNG</name>
<dbReference type="PANTHER" id="PTHR10766:SF41">
    <property type="entry name" value="TRANSMEMBRANE 9 SUPERFAMILY MEMBER 3"/>
    <property type="match status" value="1"/>
</dbReference>
<feature type="non-terminal residue" evidence="8">
    <location>
        <position position="1"/>
    </location>
</feature>
<evidence type="ECO:0000313" key="8">
    <source>
        <dbReference type="EMBL" id="RKO96122.1"/>
    </source>
</evidence>
<evidence type="ECO:0000256" key="3">
    <source>
        <dbReference type="ARBA" id="ARBA00022692"/>
    </source>
</evidence>
<comment type="similarity">
    <text evidence="2 7">Belongs to the nonaspanin (TM9SF) (TC 9.A.2) family.</text>
</comment>
<evidence type="ECO:0000256" key="5">
    <source>
        <dbReference type="ARBA" id="ARBA00022989"/>
    </source>
</evidence>
<keyword evidence="3 7" id="KW-0812">Transmembrane</keyword>
<keyword evidence="6 7" id="KW-0472">Membrane</keyword>
<dbReference type="InterPro" id="IPR004240">
    <property type="entry name" value="EMP70"/>
</dbReference>
<gene>
    <name evidence="8" type="ORF">CAUPRSCDRAFT_867</name>
</gene>
<protein>
    <recommendedName>
        <fullName evidence="7">Transmembrane 9 superfamily member</fullName>
    </recommendedName>
</protein>
<feature type="non-terminal residue" evidence="8">
    <location>
        <position position="329"/>
    </location>
</feature>
<comment type="caution">
    <text evidence="7">Lacks conserved residue(s) required for the propagation of feature annotation.</text>
</comment>
<keyword evidence="5 7" id="KW-1133">Transmembrane helix</keyword>
<dbReference type="AlphaFoldDB" id="A0A4P9WTV4"/>
<sequence>QPAMADEHNHAYGSEDQIVVWLNTIGPYDNQQETYEYQKLPLCVGTHKIEHHHESLGEALQGFQLTPLGVNMRFLVNEQDVPICERSLSPDDRAQLDVAIQQRYWYSMYLDNLPVWAFLGVEAPIPEIMQTYLYTHRNFDIAFNGDRIIEVNVTAAHPPQRVQFTYSVTWRKTDQPFKTRFSKYLDSEFFEHRVHWFSICNSFMLVLFLLALVSAILFRTLRRDFARYDREESLLDFDRDLGDDYGWKQVHGDVFRPPPRLLLLSACYGTGFQLLCLAFFTVLYIIAGELYMERSSILSAAIFIYALTSVVGGHASAGFYTKYGGQNWI</sequence>
<dbReference type="Proteomes" id="UP000268535">
    <property type="component" value="Unassembled WGS sequence"/>
</dbReference>
<proteinExistence type="inferred from homology"/>
<dbReference type="Pfam" id="PF02990">
    <property type="entry name" value="EMP70"/>
    <property type="match status" value="1"/>
</dbReference>
<evidence type="ECO:0000256" key="4">
    <source>
        <dbReference type="ARBA" id="ARBA00022729"/>
    </source>
</evidence>
<accession>A0A4P9WTV4</accession>